<dbReference type="EMBL" id="BGPR01009953">
    <property type="protein sequence ID" value="GBN43307.1"/>
    <property type="molecule type" value="Genomic_DNA"/>
</dbReference>
<gene>
    <name evidence="1" type="ORF">AVEN_89927_1</name>
</gene>
<accession>A0A4Y2NZ27</accession>
<name>A0A4Y2NZ27_ARAVE</name>
<comment type="caution">
    <text evidence="1">The sequence shown here is derived from an EMBL/GenBank/DDBJ whole genome shotgun (WGS) entry which is preliminary data.</text>
</comment>
<dbReference type="AlphaFoldDB" id="A0A4Y2NZ27"/>
<organism evidence="1 2">
    <name type="scientific">Araneus ventricosus</name>
    <name type="common">Orbweaver spider</name>
    <name type="synonym">Epeira ventricosa</name>
    <dbReference type="NCBI Taxonomy" id="182803"/>
    <lineage>
        <taxon>Eukaryota</taxon>
        <taxon>Metazoa</taxon>
        <taxon>Ecdysozoa</taxon>
        <taxon>Arthropoda</taxon>
        <taxon>Chelicerata</taxon>
        <taxon>Arachnida</taxon>
        <taxon>Araneae</taxon>
        <taxon>Araneomorphae</taxon>
        <taxon>Entelegynae</taxon>
        <taxon>Araneoidea</taxon>
        <taxon>Araneidae</taxon>
        <taxon>Araneus</taxon>
    </lineage>
</organism>
<dbReference type="OrthoDB" id="10509712at2759"/>
<keyword evidence="2" id="KW-1185">Reference proteome</keyword>
<dbReference type="Proteomes" id="UP000499080">
    <property type="component" value="Unassembled WGS sequence"/>
</dbReference>
<evidence type="ECO:0000313" key="2">
    <source>
        <dbReference type="Proteomes" id="UP000499080"/>
    </source>
</evidence>
<reference evidence="1 2" key="1">
    <citation type="journal article" date="2019" name="Sci. Rep.">
        <title>Orb-weaving spider Araneus ventricosus genome elucidates the spidroin gene catalogue.</title>
        <authorList>
            <person name="Kono N."/>
            <person name="Nakamura H."/>
            <person name="Ohtoshi R."/>
            <person name="Moran D.A.P."/>
            <person name="Shinohara A."/>
            <person name="Yoshida Y."/>
            <person name="Fujiwara M."/>
            <person name="Mori M."/>
            <person name="Tomita M."/>
            <person name="Arakawa K."/>
        </authorList>
    </citation>
    <scope>NUCLEOTIDE SEQUENCE [LARGE SCALE GENOMIC DNA]</scope>
</reference>
<sequence>MAHMNKEEFCLKWEFSSMFPTIDLRRKKRQSANRKNVDTKKNEECAYCLQMGRFGDIRIHILCAWECPGGVSATSFRATRPRKVIFNP</sequence>
<proteinExistence type="predicted"/>
<evidence type="ECO:0000313" key="1">
    <source>
        <dbReference type="EMBL" id="GBN43307.1"/>
    </source>
</evidence>
<protein>
    <submittedName>
        <fullName evidence="1">Uncharacterized protein</fullName>
    </submittedName>
</protein>